<evidence type="ECO:0000256" key="1">
    <source>
        <dbReference type="ARBA" id="ARBA00010061"/>
    </source>
</evidence>
<feature type="coiled-coil region" evidence="3">
    <location>
        <begin position="12"/>
        <end position="74"/>
    </location>
</feature>
<dbReference type="EMBL" id="JAULUE010002067">
    <property type="protein sequence ID" value="KAK5876740.1"/>
    <property type="molecule type" value="Genomic_DNA"/>
</dbReference>
<dbReference type="GO" id="GO:0005829">
    <property type="term" value="C:cytosol"/>
    <property type="evidence" value="ECO:0007669"/>
    <property type="project" value="TreeGrafter"/>
</dbReference>
<comment type="similarity">
    <text evidence="1">Belongs to the BicD family.</text>
</comment>
<dbReference type="GO" id="GO:0072393">
    <property type="term" value="P:microtubule anchoring at microtubule organizing center"/>
    <property type="evidence" value="ECO:0007669"/>
    <property type="project" value="TreeGrafter"/>
</dbReference>
<keyword evidence="5" id="KW-1185">Reference proteome</keyword>
<evidence type="ECO:0000256" key="3">
    <source>
        <dbReference type="SAM" id="Coils"/>
    </source>
</evidence>
<dbReference type="GO" id="GO:0048260">
    <property type="term" value="P:positive regulation of receptor-mediated endocytosis"/>
    <property type="evidence" value="ECO:0007669"/>
    <property type="project" value="TreeGrafter"/>
</dbReference>
<dbReference type="GO" id="GO:0005794">
    <property type="term" value="C:Golgi apparatus"/>
    <property type="evidence" value="ECO:0007669"/>
    <property type="project" value="TreeGrafter"/>
</dbReference>
<dbReference type="PANTHER" id="PTHR31233">
    <property type="entry name" value="BICAUDAL D FAMILY MEMBER"/>
    <property type="match status" value="1"/>
</dbReference>
<dbReference type="GO" id="GO:0070840">
    <property type="term" value="F:dynein complex binding"/>
    <property type="evidence" value="ECO:0007669"/>
    <property type="project" value="InterPro"/>
</dbReference>
<evidence type="ECO:0000256" key="2">
    <source>
        <dbReference type="ARBA" id="ARBA00023054"/>
    </source>
</evidence>
<dbReference type="PANTHER" id="PTHR31233:SF3">
    <property type="entry name" value="PROTEIN BICAUDAL D HOMOLOG 1"/>
    <property type="match status" value="1"/>
</dbReference>
<dbReference type="GO" id="GO:0034452">
    <property type="term" value="F:dynactin binding"/>
    <property type="evidence" value="ECO:0007669"/>
    <property type="project" value="TreeGrafter"/>
</dbReference>
<comment type="caution">
    <text evidence="4">The sequence shown here is derived from an EMBL/GenBank/DDBJ whole genome shotgun (WGS) entry which is preliminary data.</text>
</comment>
<gene>
    <name evidence="4" type="ORF">CesoFtcFv8_026064</name>
</gene>
<evidence type="ECO:0000313" key="5">
    <source>
        <dbReference type="Proteomes" id="UP001335648"/>
    </source>
</evidence>
<evidence type="ECO:0000313" key="4">
    <source>
        <dbReference type="EMBL" id="KAK5876740.1"/>
    </source>
</evidence>
<dbReference type="AlphaFoldDB" id="A0AAN8B1K3"/>
<dbReference type="Proteomes" id="UP001335648">
    <property type="component" value="Unassembled WGS sequence"/>
</dbReference>
<dbReference type="GO" id="GO:0070507">
    <property type="term" value="P:regulation of microtubule cytoskeleton organization"/>
    <property type="evidence" value="ECO:0007669"/>
    <property type="project" value="TreeGrafter"/>
</dbReference>
<dbReference type="GO" id="GO:0008093">
    <property type="term" value="F:cytoskeletal anchor activity"/>
    <property type="evidence" value="ECO:0007669"/>
    <property type="project" value="InterPro"/>
</dbReference>
<dbReference type="GO" id="GO:0045505">
    <property type="term" value="F:dynein intermediate chain binding"/>
    <property type="evidence" value="ECO:0007669"/>
    <property type="project" value="TreeGrafter"/>
</dbReference>
<organism evidence="4 5">
    <name type="scientific">Champsocephalus esox</name>
    <name type="common">pike icefish</name>
    <dbReference type="NCBI Taxonomy" id="159716"/>
    <lineage>
        <taxon>Eukaryota</taxon>
        <taxon>Metazoa</taxon>
        <taxon>Chordata</taxon>
        <taxon>Craniata</taxon>
        <taxon>Vertebrata</taxon>
        <taxon>Euteleostomi</taxon>
        <taxon>Actinopterygii</taxon>
        <taxon>Neopterygii</taxon>
        <taxon>Teleostei</taxon>
        <taxon>Neoteleostei</taxon>
        <taxon>Acanthomorphata</taxon>
        <taxon>Eupercaria</taxon>
        <taxon>Perciformes</taxon>
        <taxon>Notothenioidei</taxon>
        <taxon>Channichthyidae</taxon>
        <taxon>Champsocephalus</taxon>
    </lineage>
</organism>
<proteinExistence type="inferred from homology"/>
<name>A0AAN8B1K3_9TELE</name>
<protein>
    <submittedName>
        <fullName evidence="4">Uncharacterized protein</fullName>
    </submittedName>
</protein>
<keyword evidence="2 3" id="KW-0175">Coiled coil</keyword>
<reference evidence="4 5" key="1">
    <citation type="journal article" date="2023" name="Mol. Biol. Evol.">
        <title>Genomics of Secondarily Temperate Adaptation in the Only Non-Antarctic Icefish.</title>
        <authorList>
            <person name="Rivera-Colon A.G."/>
            <person name="Rayamajhi N."/>
            <person name="Minhas B.F."/>
            <person name="Madrigal G."/>
            <person name="Bilyk K.T."/>
            <person name="Yoon V."/>
            <person name="Hune M."/>
            <person name="Gregory S."/>
            <person name="Cheng C.H.C."/>
            <person name="Catchen J.M."/>
        </authorList>
    </citation>
    <scope>NUCLEOTIDE SEQUENCE [LARGE SCALE GENOMIC DNA]</scope>
    <source>
        <strain evidence="4">JC2023a</strain>
    </source>
</reference>
<dbReference type="InterPro" id="IPR018477">
    <property type="entry name" value="BICD"/>
</dbReference>
<sequence>MAAGGAGCGDTVEQCRAEVERLTRELAEANREKIQAAECGLVVLEENQSLKQQYAELEAEQETLRLELEQLQEVGSAGVWLLTGRSQALFVLLDSFGYKKFLTTVCRYICNVPGQEMVSHYK</sequence>
<accession>A0AAN8B1K3</accession>